<dbReference type="Proteomes" id="UP000325684">
    <property type="component" value="Unassembled WGS sequence"/>
</dbReference>
<dbReference type="Gene3D" id="1.25.40.10">
    <property type="entry name" value="Tetratricopeptide repeat domain"/>
    <property type="match status" value="1"/>
</dbReference>
<dbReference type="GO" id="GO:0005524">
    <property type="term" value="F:ATP binding"/>
    <property type="evidence" value="ECO:0007669"/>
    <property type="project" value="UniProtKB-KW"/>
</dbReference>
<proteinExistence type="predicted"/>
<organism evidence="4 5">
    <name type="scientific">Microvirga brassicacearum</name>
    <dbReference type="NCBI Taxonomy" id="2580413"/>
    <lineage>
        <taxon>Bacteria</taxon>
        <taxon>Pseudomonadati</taxon>
        <taxon>Pseudomonadota</taxon>
        <taxon>Alphaproteobacteria</taxon>
        <taxon>Hyphomicrobiales</taxon>
        <taxon>Methylobacteriaceae</taxon>
        <taxon>Microvirga</taxon>
    </lineage>
</organism>
<name>A0A5N3PF41_9HYPH</name>
<feature type="domain" description="Guanylate cyclase" evidence="3">
    <location>
        <begin position="40"/>
        <end position="100"/>
    </location>
</feature>
<dbReference type="InterPro" id="IPR003593">
    <property type="entry name" value="AAA+_ATPase"/>
</dbReference>
<dbReference type="Pfam" id="PF13191">
    <property type="entry name" value="AAA_16"/>
    <property type="match status" value="1"/>
</dbReference>
<dbReference type="GO" id="GO:0009190">
    <property type="term" value="P:cyclic nucleotide biosynthetic process"/>
    <property type="evidence" value="ECO:0007669"/>
    <property type="project" value="InterPro"/>
</dbReference>
<keyword evidence="2" id="KW-0067">ATP-binding</keyword>
<dbReference type="GO" id="GO:0035556">
    <property type="term" value="P:intracellular signal transduction"/>
    <property type="evidence" value="ECO:0007669"/>
    <property type="project" value="InterPro"/>
</dbReference>
<dbReference type="CDD" id="cd07302">
    <property type="entry name" value="CHD"/>
    <property type="match status" value="2"/>
</dbReference>
<dbReference type="InterPro" id="IPR011990">
    <property type="entry name" value="TPR-like_helical_dom_sf"/>
</dbReference>
<evidence type="ECO:0000259" key="3">
    <source>
        <dbReference type="PROSITE" id="PS50125"/>
    </source>
</evidence>
<dbReference type="SUPFAM" id="SSF52540">
    <property type="entry name" value="P-loop containing nucleoside triphosphate hydrolases"/>
    <property type="match status" value="1"/>
</dbReference>
<dbReference type="OrthoDB" id="341967at2"/>
<dbReference type="PROSITE" id="PS50125">
    <property type="entry name" value="GUANYLATE_CYCLASE_2"/>
    <property type="match status" value="2"/>
</dbReference>
<evidence type="ECO:0000256" key="2">
    <source>
        <dbReference type="ARBA" id="ARBA00022840"/>
    </source>
</evidence>
<evidence type="ECO:0000256" key="1">
    <source>
        <dbReference type="ARBA" id="ARBA00022741"/>
    </source>
</evidence>
<accession>A0A5N3PF41</accession>
<dbReference type="PANTHER" id="PTHR16305">
    <property type="entry name" value="TESTICULAR SOLUBLE ADENYLYL CYCLASE"/>
    <property type="match status" value="1"/>
</dbReference>
<dbReference type="InterPro" id="IPR001054">
    <property type="entry name" value="A/G_cyclase"/>
</dbReference>
<sequence>MNVDSSPDSLTRFVPGTLLDWSDEYNQDAVDPLREVHLGALMITDISGFTRLTAKLSRDGGSAGAEHISEVLNTFVTRLVALTEQQGGRVLSFEGDSIVAGWKAGSDQDLALAAWRACYCAQVLHKRAGGQKVGGEVLAIRSGVAAGATHLLHLMTQAQTRRVILTGPAFDQVLRCTALAESGEILIDDEAWDILGPHAEGTATENASVRLLTVDLPPAMASAIYQTPDEPPARQIDPERYLLPGLRSRLASSLSRWLGELRTVTVAFVRIAEPGLIEDLPRLDEVLAGLHRQIARFNGEILRIDACEGELRVLVVFGLPGSAHRDDPRRAVLAALGLQSAYRHDGMRLSIGVATGEAFCGAIGAPHRAEYTVIGEAVNRGARLSATAAGRILTDETTASAAGNFATFDGPWSIQVPGLRVPIRSFVAVRPTDKSGAREGHDLVGRETELRALDALLDAKPRPRPIVMVGEAGVGKSALVEAFMARCRAQDIRVLYGAADDIERGTPYFAFRSIIRNRLRLQEQRGVEALAAIREHLKSREELLPLVPLLRDLFDLGPAESAPVDQLPGSSRAESLRRLICDLLLDSRDAVRTVIILEDLHWADPASLALIADLVRHPGRIPILMTSREFGVCDDIMGDEEFTRLQIEPLDEQGTMELVRRSLKPADASAATRELIWDHTAGNPFFIAELCRVIDQRRPSVLGDSTALREPPQVALPQSARAAILSRTDMLPPDEQVVLKVASAAGADFSTDDVRCTDIIQSANIDVEPCIKNLLGRQLLKPATHAPERLVFGHATIRDVVYQSMLLEHRREVHAAIARSREQRGRLETESLPFVLTQWQRAGDRRKAFEYLDQVAELRLRQFDNATAISLVEEFLTIAAEDQLEVPNARRAMAHLLVGEANLNLGRVDAALQAYQQALPLLDLPLPRGPVALVADLLRQMLGLMLRRLRRSATTWIDTADVVRSIPRGDPFLRAAKAHEDLTQIYYFRSEKARLLHATLRATNLAERYPWITPVLAVNYASLGAICGVIPLRGQAKTYLGFASRVAKRVGNSATDAQVHLLTGLYETSVAEWRSAQRHFEMGLDHASRMGDWRRWSEIAVSLETITSPWFLTPIYPGEAAWVDLVESIRATGKRRDDLQVLGCGLVAALRGYTVVGNAQAVRECRDELRTLVEEHSAGIEMIHRLEAAAYLAADAFETGSGAEGKDWLERAGSYLGAINPAMKSRTLPALSAIFATAAAYEGGSDVPAVREICRKLAHVSQIKLRHFARVYPIGRPRACLCGGDLAFARGRLPKAARLWRHALKEAIRWEMPVDGCEALKRLRATGSAITGDDLTAAGVVRRILPARASEWRELMEASRVENA</sequence>
<dbReference type="SUPFAM" id="SSF55073">
    <property type="entry name" value="Nucleotide cyclase"/>
    <property type="match status" value="2"/>
</dbReference>
<keyword evidence="5" id="KW-1185">Reference proteome</keyword>
<dbReference type="InterPro" id="IPR041664">
    <property type="entry name" value="AAA_16"/>
</dbReference>
<keyword evidence="1" id="KW-0547">Nucleotide-binding</keyword>
<evidence type="ECO:0000313" key="5">
    <source>
        <dbReference type="Proteomes" id="UP000325684"/>
    </source>
</evidence>
<protein>
    <recommendedName>
        <fullName evidence="3">Guanylate cyclase domain-containing protein</fullName>
    </recommendedName>
</protein>
<comment type="caution">
    <text evidence="4">The sequence shown here is derived from an EMBL/GenBank/DDBJ whole genome shotgun (WGS) entry which is preliminary data.</text>
</comment>
<dbReference type="RefSeq" id="WP_150942528.1">
    <property type="nucleotide sequence ID" value="NZ_VCMV01000006.1"/>
</dbReference>
<evidence type="ECO:0000313" key="4">
    <source>
        <dbReference type="EMBL" id="KAB0268346.1"/>
    </source>
</evidence>
<feature type="domain" description="Guanylate cyclase" evidence="3">
    <location>
        <begin position="313"/>
        <end position="385"/>
    </location>
</feature>
<dbReference type="SMART" id="SM00382">
    <property type="entry name" value="AAA"/>
    <property type="match status" value="1"/>
</dbReference>
<dbReference type="GO" id="GO:0005737">
    <property type="term" value="C:cytoplasm"/>
    <property type="evidence" value="ECO:0007669"/>
    <property type="project" value="TreeGrafter"/>
</dbReference>
<gene>
    <name evidence="4" type="ORF">FEZ63_04935</name>
</gene>
<dbReference type="GO" id="GO:0004016">
    <property type="term" value="F:adenylate cyclase activity"/>
    <property type="evidence" value="ECO:0007669"/>
    <property type="project" value="UniProtKB-ARBA"/>
</dbReference>
<dbReference type="Gene3D" id="3.30.70.1230">
    <property type="entry name" value="Nucleotide cyclase"/>
    <property type="match status" value="2"/>
</dbReference>
<dbReference type="InterPro" id="IPR029787">
    <property type="entry name" value="Nucleotide_cyclase"/>
</dbReference>
<dbReference type="EMBL" id="VCMV01000006">
    <property type="protein sequence ID" value="KAB0268346.1"/>
    <property type="molecule type" value="Genomic_DNA"/>
</dbReference>
<dbReference type="Gene3D" id="3.40.50.300">
    <property type="entry name" value="P-loop containing nucleotide triphosphate hydrolases"/>
    <property type="match status" value="1"/>
</dbReference>
<dbReference type="InterPro" id="IPR027417">
    <property type="entry name" value="P-loop_NTPase"/>
</dbReference>
<reference evidence="4 5" key="1">
    <citation type="journal article" date="2019" name="Microorganisms">
        <title>Genome Insights into the Novel Species Microvirga brassicacearum, a Rapeseed Endophyte with Biotechnological Potential.</title>
        <authorList>
            <person name="Jimenez-Gomez A."/>
            <person name="Saati-Santamaria Z."/>
            <person name="Igual J.M."/>
            <person name="Rivas R."/>
            <person name="Mateos P.F."/>
            <person name="Garcia-Fraile P."/>
        </authorList>
    </citation>
    <scope>NUCLEOTIDE SEQUENCE [LARGE SCALE GENOMIC DNA]</scope>
    <source>
        <strain evidence="4 5">CDVBN77</strain>
    </source>
</reference>
<dbReference type="SMART" id="SM00044">
    <property type="entry name" value="CYCc"/>
    <property type="match status" value="1"/>
</dbReference>
<dbReference type="PANTHER" id="PTHR16305:SF28">
    <property type="entry name" value="GUANYLATE CYCLASE DOMAIN-CONTAINING PROTEIN"/>
    <property type="match status" value="1"/>
</dbReference>